<organism evidence="1 2">
    <name type="scientific">Armillaria gallica</name>
    <name type="common">Bulbous honey fungus</name>
    <name type="synonym">Armillaria bulbosa</name>
    <dbReference type="NCBI Taxonomy" id="47427"/>
    <lineage>
        <taxon>Eukaryota</taxon>
        <taxon>Fungi</taxon>
        <taxon>Dikarya</taxon>
        <taxon>Basidiomycota</taxon>
        <taxon>Agaricomycotina</taxon>
        <taxon>Agaricomycetes</taxon>
        <taxon>Agaricomycetidae</taxon>
        <taxon>Agaricales</taxon>
        <taxon>Marasmiineae</taxon>
        <taxon>Physalacriaceae</taxon>
        <taxon>Armillaria</taxon>
    </lineage>
</organism>
<dbReference type="InParanoid" id="A0A2H3CHB7"/>
<dbReference type="Proteomes" id="UP000217790">
    <property type="component" value="Unassembled WGS sequence"/>
</dbReference>
<dbReference type="OMA" id="MVIFREW"/>
<evidence type="ECO:0000313" key="2">
    <source>
        <dbReference type="Proteomes" id="UP000217790"/>
    </source>
</evidence>
<name>A0A2H3CHB7_ARMGA</name>
<sequence>MALSHLPCNWDDLKTLLLHMLPDIWLPENAMVKHLQMCMSQLVRFHDAAMVRAKFTVNSLGLDHRHYLLWLKSQEEAVLNVQGVIAEVYIPLITNTNIKSLSKVYQSVKIMSSDDDKQFNDTLQLCNNGAMEPTQEVDPEGLLRATIRHGTHVYMEDNTILIQEWSKDAKGKA</sequence>
<evidence type="ECO:0000313" key="1">
    <source>
        <dbReference type="EMBL" id="PBK82435.1"/>
    </source>
</evidence>
<proteinExistence type="predicted"/>
<dbReference type="EMBL" id="KZ293717">
    <property type="protein sequence ID" value="PBK82435.1"/>
    <property type="molecule type" value="Genomic_DNA"/>
</dbReference>
<dbReference type="AlphaFoldDB" id="A0A2H3CHB7"/>
<gene>
    <name evidence="1" type="ORF">ARMGADRAFT_1038595</name>
</gene>
<dbReference type="OrthoDB" id="2691355at2759"/>
<accession>A0A2H3CHB7</accession>
<protein>
    <submittedName>
        <fullName evidence="1">Uncharacterized protein</fullName>
    </submittedName>
</protein>
<keyword evidence="2" id="KW-1185">Reference proteome</keyword>
<reference evidence="2" key="1">
    <citation type="journal article" date="2017" name="Nat. Ecol. Evol.">
        <title>Genome expansion and lineage-specific genetic innovations in the forest pathogenic fungi Armillaria.</title>
        <authorList>
            <person name="Sipos G."/>
            <person name="Prasanna A.N."/>
            <person name="Walter M.C."/>
            <person name="O'Connor E."/>
            <person name="Balint B."/>
            <person name="Krizsan K."/>
            <person name="Kiss B."/>
            <person name="Hess J."/>
            <person name="Varga T."/>
            <person name="Slot J."/>
            <person name="Riley R."/>
            <person name="Boka B."/>
            <person name="Rigling D."/>
            <person name="Barry K."/>
            <person name="Lee J."/>
            <person name="Mihaltcheva S."/>
            <person name="LaButti K."/>
            <person name="Lipzen A."/>
            <person name="Waldron R."/>
            <person name="Moloney N.M."/>
            <person name="Sperisen C."/>
            <person name="Kredics L."/>
            <person name="Vagvoelgyi C."/>
            <person name="Patrignani A."/>
            <person name="Fitzpatrick D."/>
            <person name="Nagy I."/>
            <person name="Doyle S."/>
            <person name="Anderson J.B."/>
            <person name="Grigoriev I.V."/>
            <person name="Gueldener U."/>
            <person name="Muensterkoetter M."/>
            <person name="Nagy L.G."/>
        </authorList>
    </citation>
    <scope>NUCLEOTIDE SEQUENCE [LARGE SCALE GENOMIC DNA]</scope>
    <source>
        <strain evidence="2">Ar21-2</strain>
    </source>
</reference>